<evidence type="ECO:0000313" key="1">
    <source>
        <dbReference type="EMBL" id="PON58940.1"/>
    </source>
</evidence>
<proteinExistence type="predicted"/>
<gene>
    <name evidence="1" type="ORF">TorRG33x02_289750</name>
</gene>
<evidence type="ECO:0000313" key="2">
    <source>
        <dbReference type="Proteomes" id="UP000237000"/>
    </source>
</evidence>
<dbReference type="Proteomes" id="UP000237000">
    <property type="component" value="Unassembled WGS sequence"/>
</dbReference>
<dbReference type="EMBL" id="JXTC01000380">
    <property type="protein sequence ID" value="PON58940.1"/>
    <property type="molecule type" value="Genomic_DNA"/>
</dbReference>
<comment type="caution">
    <text evidence="1">The sequence shown here is derived from an EMBL/GenBank/DDBJ whole genome shotgun (WGS) entry which is preliminary data.</text>
</comment>
<reference evidence="2" key="1">
    <citation type="submission" date="2016-06" db="EMBL/GenBank/DDBJ databases">
        <title>Parallel loss of symbiosis genes in relatives of nitrogen-fixing non-legume Parasponia.</title>
        <authorList>
            <person name="Van Velzen R."/>
            <person name="Holmer R."/>
            <person name="Bu F."/>
            <person name="Rutten L."/>
            <person name="Van Zeijl A."/>
            <person name="Liu W."/>
            <person name="Santuari L."/>
            <person name="Cao Q."/>
            <person name="Sharma T."/>
            <person name="Shen D."/>
            <person name="Roswanjaya Y."/>
            <person name="Wardhani T."/>
            <person name="Kalhor M.S."/>
            <person name="Jansen J."/>
            <person name="Van den Hoogen J."/>
            <person name="Gungor B."/>
            <person name="Hartog M."/>
            <person name="Hontelez J."/>
            <person name="Verver J."/>
            <person name="Yang W.-C."/>
            <person name="Schijlen E."/>
            <person name="Repin R."/>
            <person name="Schilthuizen M."/>
            <person name="Schranz E."/>
            <person name="Heidstra R."/>
            <person name="Miyata K."/>
            <person name="Fedorova E."/>
            <person name="Kohlen W."/>
            <person name="Bisseling T."/>
            <person name="Smit S."/>
            <person name="Geurts R."/>
        </authorList>
    </citation>
    <scope>NUCLEOTIDE SEQUENCE [LARGE SCALE GENOMIC DNA]</scope>
    <source>
        <strain evidence="2">cv. RG33-2</strain>
    </source>
</reference>
<dbReference type="AlphaFoldDB" id="A0A2P5CD13"/>
<dbReference type="InParanoid" id="A0A2P5CD13"/>
<sequence>MERVFIYSNIRRLSEDSGGSSITQTRLSEDSGEHSLIIDQQIMHCSIV</sequence>
<accession>A0A2P5CD13</accession>
<protein>
    <submittedName>
        <fullName evidence="1">Uncharacterized protein</fullName>
    </submittedName>
</protein>
<name>A0A2P5CD13_TREOI</name>
<organism evidence="1 2">
    <name type="scientific">Trema orientale</name>
    <name type="common">Charcoal tree</name>
    <name type="synonym">Celtis orientalis</name>
    <dbReference type="NCBI Taxonomy" id="63057"/>
    <lineage>
        <taxon>Eukaryota</taxon>
        <taxon>Viridiplantae</taxon>
        <taxon>Streptophyta</taxon>
        <taxon>Embryophyta</taxon>
        <taxon>Tracheophyta</taxon>
        <taxon>Spermatophyta</taxon>
        <taxon>Magnoliopsida</taxon>
        <taxon>eudicotyledons</taxon>
        <taxon>Gunneridae</taxon>
        <taxon>Pentapetalae</taxon>
        <taxon>rosids</taxon>
        <taxon>fabids</taxon>
        <taxon>Rosales</taxon>
        <taxon>Cannabaceae</taxon>
        <taxon>Trema</taxon>
    </lineage>
</organism>
<keyword evidence="2" id="KW-1185">Reference proteome</keyword>